<comment type="caution">
    <text evidence="2">The sequence shown here is derived from an EMBL/GenBank/DDBJ whole genome shotgun (WGS) entry which is preliminary data.</text>
</comment>
<name>A0A1R1LP35_9MICC</name>
<feature type="compositionally biased region" description="Basic and acidic residues" evidence="1">
    <location>
        <begin position="86"/>
        <end position="103"/>
    </location>
</feature>
<organism evidence="2 3">
    <name type="scientific">Tersicoccus phoenicis</name>
    <dbReference type="NCBI Taxonomy" id="554083"/>
    <lineage>
        <taxon>Bacteria</taxon>
        <taxon>Bacillati</taxon>
        <taxon>Actinomycetota</taxon>
        <taxon>Actinomycetes</taxon>
        <taxon>Micrococcales</taxon>
        <taxon>Micrococcaceae</taxon>
        <taxon>Tersicoccus</taxon>
    </lineage>
</organism>
<dbReference type="OrthoDB" id="4578793at2"/>
<keyword evidence="3" id="KW-1185">Reference proteome</keyword>
<evidence type="ECO:0000313" key="2">
    <source>
        <dbReference type="EMBL" id="OMH29300.1"/>
    </source>
</evidence>
<feature type="compositionally biased region" description="Basic and acidic residues" evidence="1">
    <location>
        <begin position="42"/>
        <end position="55"/>
    </location>
</feature>
<gene>
    <name evidence="2" type="ORF">BKD30_01010</name>
</gene>
<feature type="compositionally biased region" description="Basic and acidic residues" evidence="1">
    <location>
        <begin position="9"/>
        <end position="20"/>
    </location>
</feature>
<evidence type="ECO:0000256" key="1">
    <source>
        <dbReference type="SAM" id="MobiDB-lite"/>
    </source>
</evidence>
<dbReference type="AlphaFoldDB" id="A0A1R1LP35"/>
<reference evidence="2 3" key="1">
    <citation type="submission" date="2016-12" db="EMBL/GenBank/DDBJ databases">
        <title>Draft genome of Tersicoccus phoenicis 1P05MA.</title>
        <authorList>
            <person name="Nakajima Y."/>
            <person name="Yoshizawa S."/>
            <person name="Nakamura K."/>
            <person name="Ogura Y."/>
            <person name="Hayashi T."/>
            <person name="Kogure K."/>
        </authorList>
    </citation>
    <scope>NUCLEOTIDE SEQUENCE [LARGE SCALE GENOMIC DNA]</scope>
    <source>
        <strain evidence="2 3">1p05MA</strain>
    </source>
</reference>
<dbReference type="STRING" id="554083.BKD30_01010"/>
<feature type="compositionally biased region" description="Low complexity" evidence="1">
    <location>
        <begin position="62"/>
        <end position="83"/>
    </location>
</feature>
<sequence length="222" mass="23874">MTENPNRTSSDRTDSARETAQHQAQQVKNDARQAAKDVAGTAREEVGNVKDEAVDQAKGLVSSAKEQASSQAATQQQRLAQQSRTVTEDLRRLSRGEKPESDMVTRALSSMADRAEHFTTQLENKEPADLLQDVRRFAARRPGAFLAIAAGVGLVAGRLTRGLKDHSDGGPTRSTDLQRPVSGVQRPPAPPTYAPDPTRVDRVPGTAYPEDGAGITVPEARA</sequence>
<accession>A0A1R1LP35</accession>
<feature type="region of interest" description="Disordered" evidence="1">
    <location>
        <begin position="1"/>
        <end position="104"/>
    </location>
</feature>
<dbReference type="Proteomes" id="UP000187085">
    <property type="component" value="Unassembled WGS sequence"/>
</dbReference>
<proteinExistence type="predicted"/>
<dbReference type="EMBL" id="MRDE01000006">
    <property type="protein sequence ID" value="OMH29300.1"/>
    <property type="molecule type" value="Genomic_DNA"/>
</dbReference>
<dbReference type="RefSeq" id="WP_076700779.1">
    <property type="nucleotide sequence ID" value="NZ_MRDE01000006.1"/>
</dbReference>
<feature type="region of interest" description="Disordered" evidence="1">
    <location>
        <begin position="161"/>
        <end position="222"/>
    </location>
</feature>
<protein>
    <submittedName>
        <fullName evidence="2">Uncharacterized protein</fullName>
    </submittedName>
</protein>
<evidence type="ECO:0000313" key="3">
    <source>
        <dbReference type="Proteomes" id="UP000187085"/>
    </source>
</evidence>